<feature type="transmembrane region" description="Helical" evidence="1">
    <location>
        <begin position="59"/>
        <end position="77"/>
    </location>
</feature>
<keyword evidence="1" id="KW-0812">Transmembrane</keyword>
<accession>A0ABN9DX35</accession>
<organism evidence="2 3">
    <name type="scientific">Staurois parvus</name>
    <dbReference type="NCBI Taxonomy" id="386267"/>
    <lineage>
        <taxon>Eukaryota</taxon>
        <taxon>Metazoa</taxon>
        <taxon>Chordata</taxon>
        <taxon>Craniata</taxon>
        <taxon>Vertebrata</taxon>
        <taxon>Euteleostomi</taxon>
        <taxon>Amphibia</taxon>
        <taxon>Batrachia</taxon>
        <taxon>Anura</taxon>
        <taxon>Neobatrachia</taxon>
        <taxon>Ranoidea</taxon>
        <taxon>Ranidae</taxon>
        <taxon>Staurois</taxon>
    </lineage>
</organism>
<keyword evidence="1" id="KW-0472">Membrane</keyword>
<sequence length="109" mass="12360">MHAVRDFLQDAMVSQNSFTIYRSVEEDEAELHVEDTPGAMRKPVSRTSKLWDLPTWQKIAIAVIVTASIAFILGFLATRRPCAACVTDGDQNEEIPEDFLEQETLTMDW</sequence>
<evidence type="ECO:0000313" key="3">
    <source>
        <dbReference type="Proteomes" id="UP001162483"/>
    </source>
</evidence>
<dbReference type="EMBL" id="CATNWA010014888">
    <property type="protein sequence ID" value="CAI9577089.1"/>
    <property type="molecule type" value="Genomic_DNA"/>
</dbReference>
<dbReference type="Proteomes" id="UP001162483">
    <property type="component" value="Unassembled WGS sequence"/>
</dbReference>
<evidence type="ECO:0000313" key="2">
    <source>
        <dbReference type="EMBL" id="CAI9577089.1"/>
    </source>
</evidence>
<feature type="non-terminal residue" evidence="2">
    <location>
        <position position="109"/>
    </location>
</feature>
<name>A0ABN9DX35_9NEOB</name>
<gene>
    <name evidence="2" type="ORF">SPARVUS_LOCUS8625478</name>
</gene>
<keyword evidence="1" id="KW-1133">Transmembrane helix</keyword>
<keyword evidence="3" id="KW-1185">Reference proteome</keyword>
<protein>
    <submittedName>
        <fullName evidence="2">Uncharacterized protein</fullName>
    </submittedName>
</protein>
<evidence type="ECO:0000256" key="1">
    <source>
        <dbReference type="SAM" id="Phobius"/>
    </source>
</evidence>
<comment type="caution">
    <text evidence="2">The sequence shown here is derived from an EMBL/GenBank/DDBJ whole genome shotgun (WGS) entry which is preliminary data.</text>
</comment>
<proteinExistence type="predicted"/>
<reference evidence="2" key="1">
    <citation type="submission" date="2023-05" db="EMBL/GenBank/DDBJ databases">
        <authorList>
            <person name="Stuckert A."/>
        </authorList>
    </citation>
    <scope>NUCLEOTIDE SEQUENCE</scope>
</reference>